<dbReference type="RefSeq" id="WP_189015288.1">
    <property type="nucleotide sequence ID" value="NZ_BMHE01000027.1"/>
</dbReference>
<protein>
    <submittedName>
        <fullName evidence="1">Uncharacterized protein</fullName>
    </submittedName>
</protein>
<comment type="caution">
    <text evidence="1">The sequence shown here is derived from an EMBL/GenBank/DDBJ whole genome shotgun (WGS) entry which is preliminary data.</text>
</comment>
<sequence>MLTVEQYIEQMKKKDKLNEFNFKNHAENMTTVIKYVMDYFNTYLDPESIDYEKMKIEQSVSKIEQEIGSIFPKSKDFIIDYYKRTKGRIDKIYRSWFKELKYVDLFNCQEDFKDAVDKFCESSKMRGTGIEQNKDRLIILTEEVREQEIEKPSIAGFKYLDHSLIAWVKEVYREYGVNLFQFAQSYIRPYYEEYVELIYNREREQFYYINRYNHRYNNNPFDIDEMYEENRHRPFINGRKGELEMLVMYVWIFEDVHDTEYWPEYVNLCVSTGRVSIVGPVNIMIPVKIKDMEYPNEILSSISFVETITGLIKEQPEGKYILRLHYEKDNDAFWKDTAKLNQIIINLCDTFAKYGEPLALELLPPLRAPEYNAEEFFTQYRLLEKSMKKYRDMKIVLVNGPHRHSSKPKYLMQTTEDIVRLRGIVKELKFKMKFAIDITKLMKNKNYLSQFEDDFNQLSEMRNAIVGIHLSKISTRSTFTNYLYKEDKVYLNKHDYPRTSDLMGCISALLNDNLSRYFIPDGMSSAHELEDLTDDLLRGGFTFSAQGS</sequence>
<keyword evidence="2" id="KW-1185">Reference proteome</keyword>
<proteinExistence type="predicted"/>
<evidence type="ECO:0000313" key="1">
    <source>
        <dbReference type="EMBL" id="GFZ93884.1"/>
    </source>
</evidence>
<name>A0ABQ1EZ02_9BACL</name>
<reference evidence="2" key="1">
    <citation type="journal article" date="2019" name="Int. J. Syst. Evol. Microbiol.">
        <title>The Global Catalogue of Microorganisms (GCM) 10K type strain sequencing project: providing services to taxonomists for standard genome sequencing and annotation.</title>
        <authorList>
            <consortium name="The Broad Institute Genomics Platform"/>
            <consortium name="The Broad Institute Genome Sequencing Center for Infectious Disease"/>
            <person name="Wu L."/>
            <person name="Ma J."/>
        </authorList>
    </citation>
    <scope>NUCLEOTIDE SEQUENCE [LARGE SCALE GENOMIC DNA]</scope>
    <source>
        <strain evidence="2">CGMCC 1.15043</strain>
    </source>
</reference>
<evidence type="ECO:0000313" key="2">
    <source>
        <dbReference type="Proteomes" id="UP000615455"/>
    </source>
</evidence>
<organism evidence="1 2">
    <name type="scientific">Paenibacillus marchantiophytorum</name>
    <dbReference type="NCBI Taxonomy" id="1619310"/>
    <lineage>
        <taxon>Bacteria</taxon>
        <taxon>Bacillati</taxon>
        <taxon>Bacillota</taxon>
        <taxon>Bacilli</taxon>
        <taxon>Bacillales</taxon>
        <taxon>Paenibacillaceae</taxon>
        <taxon>Paenibacillus</taxon>
    </lineage>
</organism>
<accession>A0ABQ1EZ02</accession>
<dbReference type="Proteomes" id="UP000615455">
    <property type="component" value="Unassembled WGS sequence"/>
</dbReference>
<dbReference type="EMBL" id="BMHE01000027">
    <property type="protein sequence ID" value="GFZ93884.1"/>
    <property type="molecule type" value="Genomic_DNA"/>
</dbReference>
<gene>
    <name evidence="1" type="ORF">GCM10008018_45420</name>
</gene>